<dbReference type="NCBIfam" id="NF006583">
    <property type="entry name" value="PRK09109.1"/>
    <property type="match status" value="1"/>
</dbReference>
<dbReference type="Pfam" id="PF01618">
    <property type="entry name" value="MotA_ExbB"/>
    <property type="match status" value="1"/>
</dbReference>
<dbReference type="RefSeq" id="WP_089839499.1">
    <property type="nucleotide sequence ID" value="NZ_FOZL01000001.1"/>
</dbReference>
<dbReference type="Pfam" id="PF20560">
    <property type="entry name" value="MotA_N"/>
    <property type="match status" value="1"/>
</dbReference>
<dbReference type="GO" id="GO:0006935">
    <property type="term" value="P:chemotaxis"/>
    <property type="evidence" value="ECO:0007669"/>
    <property type="project" value="InterPro"/>
</dbReference>
<keyword evidence="7" id="KW-0653">Protein transport</keyword>
<keyword evidence="7" id="KW-0813">Transport</keyword>
<dbReference type="InterPro" id="IPR047055">
    <property type="entry name" value="MotA-like"/>
</dbReference>
<evidence type="ECO:0000256" key="4">
    <source>
        <dbReference type="ARBA" id="ARBA00022779"/>
    </source>
</evidence>
<dbReference type="PANTHER" id="PTHR30433:SF3">
    <property type="entry name" value="MOTILITY PROTEIN A"/>
    <property type="match status" value="1"/>
</dbReference>
<keyword evidence="2" id="KW-1003">Cell membrane</keyword>
<name>A0A1I6MGF0_9BACT</name>
<protein>
    <submittedName>
        <fullName evidence="11">Chemotaxis protein MotA</fullName>
    </submittedName>
</protein>
<evidence type="ECO:0000256" key="7">
    <source>
        <dbReference type="RuleBase" id="RU004057"/>
    </source>
</evidence>
<organism evidence="11 12">
    <name type="scientific">Granulicella pectinivorans</name>
    <dbReference type="NCBI Taxonomy" id="474950"/>
    <lineage>
        <taxon>Bacteria</taxon>
        <taxon>Pseudomonadati</taxon>
        <taxon>Acidobacteriota</taxon>
        <taxon>Terriglobia</taxon>
        <taxon>Terriglobales</taxon>
        <taxon>Acidobacteriaceae</taxon>
        <taxon>Granulicella</taxon>
    </lineage>
</organism>
<feature type="domain" description="Motility protein A N-terminal" evidence="10">
    <location>
        <begin position="7"/>
        <end position="89"/>
    </location>
</feature>
<feature type="transmembrane region" description="Helical" evidence="8">
    <location>
        <begin position="182"/>
        <end position="204"/>
    </location>
</feature>
<dbReference type="GO" id="GO:0005886">
    <property type="term" value="C:plasma membrane"/>
    <property type="evidence" value="ECO:0007669"/>
    <property type="project" value="UniProtKB-SubCell"/>
</dbReference>
<feature type="transmembrane region" description="Helical" evidence="8">
    <location>
        <begin position="152"/>
        <end position="170"/>
    </location>
</feature>
<evidence type="ECO:0000256" key="1">
    <source>
        <dbReference type="ARBA" id="ARBA00004651"/>
    </source>
</evidence>
<feature type="transmembrane region" description="Helical" evidence="8">
    <location>
        <begin position="35"/>
        <end position="60"/>
    </location>
</feature>
<evidence type="ECO:0000259" key="10">
    <source>
        <dbReference type="Pfam" id="PF20560"/>
    </source>
</evidence>
<evidence type="ECO:0000259" key="9">
    <source>
        <dbReference type="Pfam" id="PF01618"/>
    </source>
</evidence>
<dbReference type="GO" id="GO:0071978">
    <property type="term" value="P:bacterial-type flagellum-dependent swarming motility"/>
    <property type="evidence" value="ECO:0007669"/>
    <property type="project" value="InterPro"/>
</dbReference>
<dbReference type="PANTHER" id="PTHR30433">
    <property type="entry name" value="CHEMOTAXIS PROTEIN MOTA"/>
    <property type="match status" value="1"/>
</dbReference>
<keyword evidence="12" id="KW-1185">Reference proteome</keyword>
<keyword evidence="5 8" id="KW-1133">Transmembrane helix</keyword>
<evidence type="ECO:0000256" key="6">
    <source>
        <dbReference type="ARBA" id="ARBA00023136"/>
    </source>
</evidence>
<comment type="subcellular location">
    <subcellularLocation>
        <location evidence="1">Cell membrane</location>
        <topology evidence="1">Multi-pass membrane protein</topology>
    </subcellularLocation>
    <subcellularLocation>
        <location evidence="7">Membrane</location>
        <topology evidence="7">Multi-pass membrane protein</topology>
    </subcellularLocation>
</comment>
<proteinExistence type="inferred from homology"/>
<evidence type="ECO:0000256" key="3">
    <source>
        <dbReference type="ARBA" id="ARBA00022692"/>
    </source>
</evidence>
<evidence type="ECO:0000256" key="8">
    <source>
        <dbReference type="SAM" id="Phobius"/>
    </source>
</evidence>
<dbReference type="InterPro" id="IPR046786">
    <property type="entry name" value="MotA_N"/>
</dbReference>
<evidence type="ECO:0000256" key="2">
    <source>
        <dbReference type="ARBA" id="ARBA00022475"/>
    </source>
</evidence>
<dbReference type="InterPro" id="IPR002898">
    <property type="entry name" value="MotA_ExbB_proton_chnl"/>
</dbReference>
<comment type="similarity">
    <text evidence="7">Belongs to the exbB/tolQ family.</text>
</comment>
<accession>A0A1I6MGF0</accession>
<dbReference type="GO" id="GO:0015031">
    <property type="term" value="P:protein transport"/>
    <property type="evidence" value="ECO:0007669"/>
    <property type="project" value="UniProtKB-KW"/>
</dbReference>
<evidence type="ECO:0000313" key="12">
    <source>
        <dbReference type="Proteomes" id="UP000199024"/>
    </source>
</evidence>
<dbReference type="STRING" id="474950.SAMN05421771_2582"/>
<keyword evidence="6 8" id="KW-0472">Membrane</keyword>
<dbReference type="OrthoDB" id="9806929at2"/>
<keyword evidence="3 8" id="KW-0812">Transmembrane</keyword>
<feature type="domain" description="MotA/TolQ/ExbB proton channel" evidence="9">
    <location>
        <begin position="101"/>
        <end position="217"/>
    </location>
</feature>
<reference evidence="11 12" key="1">
    <citation type="submission" date="2016-10" db="EMBL/GenBank/DDBJ databases">
        <authorList>
            <person name="de Groot N.N."/>
        </authorList>
    </citation>
    <scope>NUCLEOTIDE SEQUENCE [LARGE SCALE GENOMIC DNA]</scope>
    <source>
        <strain evidence="11 12">DSM 21001</strain>
    </source>
</reference>
<dbReference type="Proteomes" id="UP000199024">
    <property type="component" value="Unassembled WGS sequence"/>
</dbReference>
<keyword evidence="4" id="KW-0283">Flagellar rotation</keyword>
<sequence length="270" mass="28615">MDIGSFLGILLACAGILLGMTLEGGSLKQIVQPTAALIVLGGTLGAVMLQFPLRVMLAAIGQGMRVFFARGLKAEATLEQIVAFAYIARKGGILALDGELDKVKNPFLKQTLMLAVDGTEPEVLRTIMRLSLENRAEIDECIPAVFEAAGGYAPTVGIIGAVLGLIQVMQHLDHIDEVGKGIATAFVATIYGVGLANLICLPAAGKLKILHRDEQRNQEMVLDGVISILEGMTPRMIETKLETYLVSPKKAGGRRAAIRPAEAISDEVAA</sequence>
<dbReference type="AlphaFoldDB" id="A0A1I6MGF0"/>
<dbReference type="EMBL" id="FOZL01000001">
    <property type="protein sequence ID" value="SFS14698.1"/>
    <property type="molecule type" value="Genomic_DNA"/>
</dbReference>
<gene>
    <name evidence="11" type="ORF">SAMN05421771_2582</name>
</gene>
<evidence type="ECO:0000313" key="11">
    <source>
        <dbReference type="EMBL" id="SFS14698.1"/>
    </source>
</evidence>
<evidence type="ECO:0000256" key="5">
    <source>
        <dbReference type="ARBA" id="ARBA00022989"/>
    </source>
</evidence>